<dbReference type="STRING" id="564608.C1MY21"/>
<dbReference type="OrthoDB" id="10058185at2759"/>
<keyword evidence="2 3" id="KW-0560">Oxidoreductase</keyword>
<name>C1MY21_MICPC</name>
<evidence type="ECO:0000256" key="2">
    <source>
        <dbReference type="ARBA" id="ARBA00023002"/>
    </source>
</evidence>
<organism evidence="7">
    <name type="scientific">Micromonas pusilla (strain CCMP1545)</name>
    <name type="common">Picoplanktonic green alga</name>
    <dbReference type="NCBI Taxonomy" id="564608"/>
    <lineage>
        <taxon>Eukaryota</taxon>
        <taxon>Viridiplantae</taxon>
        <taxon>Chlorophyta</taxon>
        <taxon>Mamiellophyceae</taxon>
        <taxon>Mamiellales</taxon>
        <taxon>Mamiellaceae</taxon>
        <taxon>Micromonas</taxon>
    </lineage>
</organism>
<feature type="region of interest" description="Disordered" evidence="4">
    <location>
        <begin position="348"/>
        <end position="370"/>
    </location>
</feature>
<feature type="domain" description="3-beta hydroxysteroid dehydrogenase/isomerase" evidence="5">
    <location>
        <begin position="3"/>
        <end position="252"/>
    </location>
</feature>
<dbReference type="AlphaFoldDB" id="C1MY21"/>
<evidence type="ECO:0000313" key="6">
    <source>
        <dbReference type="EMBL" id="EEH55257.1"/>
    </source>
</evidence>
<evidence type="ECO:0000256" key="4">
    <source>
        <dbReference type="SAM" id="MobiDB-lite"/>
    </source>
</evidence>
<dbReference type="GeneID" id="9686236"/>
<dbReference type="KEGG" id="mpp:MICPUCDRAFT_19140"/>
<gene>
    <name evidence="6" type="ORF">MICPUCDRAFT_19140</name>
</gene>
<reference evidence="6 7" key="1">
    <citation type="journal article" date="2009" name="Science">
        <title>Green evolution and dynamic adaptations revealed by genomes of the marine picoeukaryotes Micromonas.</title>
        <authorList>
            <person name="Worden A.Z."/>
            <person name="Lee J.H."/>
            <person name="Mock T."/>
            <person name="Rouze P."/>
            <person name="Simmons M.P."/>
            <person name="Aerts A.L."/>
            <person name="Allen A.E."/>
            <person name="Cuvelier M.L."/>
            <person name="Derelle E."/>
            <person name="Everett M.V."/>
            <person name="Foulon E."/>
            <person name="Grimwood J."/>
            <person name="Gundlach H."/>
            <person name="Henrissat B."/>
            <person name="Napoli C."/>
            <person name="McDonald S.M."/>
            <person name="Parker M.S."/>
            <person name="Rombauts S."/>
            <person name="Salamov A."/>
            <person name="Von Dassow P."/>
            <person name="Badger J.H."/>
            <person name="Coutinho P.M."/>
            <person name="Demir E."/>
            <person name="Dubchak I."/>
            <person name="Gentemann C."/>
            <person name="Eikrem W."/>
            <person name="Gready J.E."/>
            <person name="John U."/>
            <person name="Lanier W."/>
            <person name="Lindquist E.A."/>
            <person name="Lucas S."/>
            <person name="Mayer K.F."/>
            <person name="Moreau H."/>
            <person name="Not F."/>
            <person name="Otillar R."/>
            <person name="Panaud O."/>
            <person name="Pangilinan J."/>
            <person name="Paulsen I."/>
            <person name="Piegu B."/>
            <person name="Poliakov A."/>
            <person name="Robbens S."/>
            <person name="Schmutz J."/>
            <person name="Toulza E."/>
            <person name="Wyss T."/>
            <person name="Zelensky A."/>
            <person name="Zhou K."/>
            <person name="Armbrust E.V."/>
            <person name="Bhattacharya D."/>
            <person name="Goodenough U.W."/>
            <person name="Van de Peer Y."/>
            <person name="Grigoriev I.V."/>
        </authorList>
    </citation>
    <scope>NUCLEOTIDE SEQUENCE [LARGE SCALE GENOMIC DNA]</scope>
    <source>
        <strain evidence="6 7">CCMP1545</strain>
    </source>
</reference>
<dbReference type="PANTHER" id="PTHR43245:SF51">
    <property type="entry name" value="SHORT CHAIN DEHYDROGENASE_REDUCTASE FAMILY 42E, MEMBER 2"/>
    <property type="match status" value="1"/>
</dbReference>
<dbReference type="OMA" id="RMLLINR"/>
<proteinExistence type="inferred from homology"/>
<evidence type="ECO:0000313" key="7">
    <source>
        <dbReference type="Proteomes" id="UP000001876"/>
    </source>
</evidence>
<dbReference type="GO" id="GO:0016616">
    <property type="term" value="F:oxidoreductase activity, acting on the CH-OH group of donors, NAD or NADP as acceptor"/>
    <property type="evidence" value="ECO:0007669"/>
    <property type="project" value="InterPro"/>
</dbReference>
<evidence type="ECO:0000259" key="5">
    <source>
        <dbReference type="Pfam" id="PF01073"/>
    </source>
</evidence>
<dbReference type="PANTHER" id="PTHR43245">
    <property type="entry name" value="BIFUNCTIONAL POLYMYXIN RESISTANCE PROTEIN ARNA"/>
    <property type="match status" value="1"/>
</dbReference>
<dbReference type="Gene3D" id="3.40.50.720">
    <property type="entry name" value="NAD(P)-binding Rossmann-like Domain"/>
    <property type="match status" value="1"/>
</dbReference>
<evidence type="ECO:0000256" key="3">
    <source>
        <dbReference type="RuleBase" id="RU004475"/>
    </source>
</evidence>
<dbReference type="SUPFAM" id="SSF51735">
    <property type="entry name" value="NAD(P)-binding Rossmann-fold domains"/>
    <property type="match status" value="1"/>
</dbReference>
<accession>C1MY21</accession>
<evidence type="ECO:0000256" key="1">
    <source>
        <dbReference type="ARBA" id="ARBA00009219"/>
    </source>
</evidence>
<dbReference type="InterPro" id="IPR036291">
    <property type="entry name" value="NAD(P)-bd_dom_sf"/>
</dbReference>
<keyword evidence="7" id="KW-1185">Reference proteome</keyword>
<dbReference type="EMBL" id="GG663742">
    <property type="protein sequence ID" value="EEH55257.1"/>
    <property type="molecule type" value="Genomic_DNA"/>
</dbReference>
<dbReference type="Proteomes" id="UP000001876">
    <property type="component" value="Unassembled WGS sequence"/>
</dbReference>
<dbReference type="GO" id="GO:0006694">
    <property type="term" value="P:steroid biosynthetic process"/>
    <property type="evidence" value="ECO:0007669"/>
    <property type="project" value="InterPro"/>
</dbReference>
<dbReference type="RefSeq" id="XP_003060488.1">
    <property type="nucleotide sequence ID" value="XM_003060442.1"/>
</dbReference>
<protein>
    <submittedName>
        <fullName evidence="6">Predicted protein</fullName>
    </submittedName>
</protein>
<dbReference type="Pfam" id="PF01073">
    <property type="entry name" value="3Beta_HSD"/>
    <property type="match status" value="1"/>
</dbReference>
<sequence length="370" mass="40718">CTVTGGMGFVGRRLVEMLVERGAERVVAFDIAPRPADAPDDDRVVWMQGDLTDPAAVMRACEGSECVWHIAALVGPYHAKDMYMKVNYQGTLNVVDACKKLKIKKIVMSSSPSTRFDGKDINGKRESELEIPKKFLQEYAESKARGEEACMAACDGENLLTVAVAPHQVYGPRDFLFLHNFLLNASRLRVFGPGDNLVSVCYVDNYCHGLILGERALYPGSPALRKFYICTDGEPVKLWRFVDDALVQILGIPSLFSKFKLPGWGFMYPLGRVCECVGSVLGKKLKLNTFAVRMLLINRHFNGDAARDDLGYAPIVDSETAWERTVGWFREEWVPKYAPGRVGKADAAAAAGGAKKKGGKAARGAAKTRK</sequence>
<dbReference type="InterPro" id="IPR002225">
    <property type="entry name" value="3Beta_OHSteriod_DH/Estase"/>
</dbReference>
<feature type="non-terminal residue" evidence="6">
    <location>
        <position position="1"/>
    </location>
</feature>
<dbReference type="InterPro" id="IPR050177">
    <property type="entry name" value="Lipid_A_modif_metabolic_enz"/>
</dbReference>
<comment type="similarity">
    <text evidence="1 3">Belongs to the 3-beta-HSD family.</text>
</comment>
<feature type="compositionally biased region" description="Basic residues" evidence="4">
    <location>
        <begin position="354"/>
        <end position="370"/>
    </location>
</feature>
<dbReference type="eggNOG" id="KOG1430">
    <property type="taxonomic scope" value="Eukaryota"/>
</dbReference>